<evidence type="ECO:0000313" key="5">
    <source>
        <dbReference type="Proteomes" id="UP001154078"/>
    </source>
</evidence>
<dbReference type="PANTHER" id="PTHR10155">
    <property type="entry name" value="PHOSPHATIDYLINOSITOL 3-KINASE REGULATORY SUBUNIT"/>
    <property type="match status" value="1"/>
</dbReference>
<organism evidence="4 5">
    <name type="scientific">Brassicogethes aeneus</name>
    <name type="common">Rape pollen beetle</name>
    <name type="synonym">Meligethes aeneus</name>
    <dbReference type="NCBI Taxonomy" id="1431903"/>
    <lineage>
        <taxon>Eukaryota</taxon>
        <taxon>Metazoa</taxon>
        <taxon>Ecdysozoa</taxon>
        <taxon>Arthropoda</taxon>
        <taxon>Hexapoda</taxon>
        <taxon>Insecta</taxon>
        <taxon>Pterygota</taxon>
        <taxon>Neoptera</taxon>
        <taxon>Endopterygota</taxon>
        <taxon>Coleoptera</taxon>
        <taxon>Polyphaga</taxon>
        <taxon>Cucujiformia</taxon>
        <taxon>Nitidulidae</taxon>
        <taxon>Meligethinae</taxon>
        <taxon>Brassicogethes</taxon>
    </lineage>
</organism>
<dbReference type="GO" id="GO:0005942">
    <property type="term" value="C:phosphatidylinositol 3-kinase complex"/>
    <property type="evidence" value="ECO:0007669"/>
    <property type="project" value="TreeGrafter"/>
</dbReference>
<dbReference type="AlphaFoldDB" id="A0A9P0FMJ6"/>
<evidence type="ECO:0000256" key="2">
    <source>
        <dbReference type="PROSITE-ProRule" id="PRU00191"/>
    </source>
</evidence>
<evidence type="ECO:0000259" key="3">
    <source>
        <dbReference type="PROSITE" id="PS50001"/>
    </source>
</evidence>
<evidence type="ECO:0000256" key="1">
    <source>
        <dbReference type="ARBA" id="ARBA00022999"/>
    </source>
</evidence>
<dbReference type="PANTHER" id="PTHR10155:SF0">
    <property type="entry name" value="SUPPRESSOR OF CYTOKINE SIGNALING AT 36E, ISOFORM D"/>
    <property type="match status" value="1"/>
</dbReference>
<accession>A0A9P0FMJ6</accession>
<dbReference type="PRINTS" id="PR00678">
    <property type="entry name" value="PI3KINASEP85"/>
</dbReference>
<dbReference type="SUPFAM" id="SSF55550">
    <property type="entry name" value="SH2 domain"/>
    <property type="match status" value="1"/>
</dbReference>
<evidence type="ECO:0000313" key="4">
    <source>
        <dbReference type="EMBL" id="CAH0563504.1"/>
    </source>
</evidence>
<dbReference type="EMBL" id="OV121140">
    <property type="protein sequence ID" value="CAH0563504.1"/>
    <property type="molecule type" value="Genomic_DNA"/>
</dbReference>
<dbReference type="CDD" id="cd00173">
    <property type="entry name" value="SH2"/>
    <property type="match status" value="1"/>
</dbReference>
<dbReference type="Pfam" id="PF00017">
    <property type="entry name" value="SH2"/>
    <property type="match status" value="1"/>
</dbReference>
<feature type="domain" description="SH2" evidence="3">
    <location>
        <begin position="1"/>
        <end position="97"/>
    </location>
</feature>
<dbReference type="PROSITE" id="PS50001">
    <property type="entry name" value="SH2"/>
    <property type="match status" value="1"/>
</dbReference>
<dbReference type="GO" id="GO:0046935">
    <property type="term" value="F:1-phosphatidylinositol-3-kinase regulator activity"/>
    <property type="evidence" value="ECO:0007669"/>
    <property type="project" value="TreeGrafter"/>
</dbReference>
<sequence length="98" mass="11364">MKISREQAVDLLKDKQNGTFIVRPSSRANMNSMSIIQDGKVYHLKIGLRKNGRISLGNEKDDEATFKNLNILINYYISNTLYLYSEERNVETLLIPYH</sequence>
<gene>
    <name evidence="4" type="ORF">MELIAE_LOCUS12312</name>
</gene>
<dbReference type="GO" id="GO:0046854">
    <property type="term" value="P:phosphatidylinositol phosphate biosynthetic process"/>
    <property type="evidence" value="ECO:0007669"/>
    <property type="project" value="TreeGrafter"/>
</dbReference>
<dbReference type="InterPro" id="IPR036860">
    <property type="entry name" value="SH2_dom_sf"/>
</dbReference>
<reference evidence="4" key="1">
    <citation type="submission" date="2021-12" db="EMBL/GenBank/DDBJ databases">
        <authorList>
            <person name="King R."/>
        </authorList>
    </citation>
    <scope>NUCLEOTIDE SEQUENCE</scope>
</reference>
<keyword evidence="1 2" id="KW-0727">SH2 domain</keyword>
<name>A0A9P0FMJ6_BRAAE</name>
<keyword evidence="5" id="KW-1185">Reference proteome</keyword>
<dbReference type="SMART" id="SM00252">
    <property type="entry name" value="SH2"/>
    <property type="match status" value="1"/>
</dbReference>
<dbReference type="InterPro" id="IPR000980">
    <property type="entry name" value="SH2"/>
</dbReference>
<protein>
    <recommendedName>
        <fullName evidence="3">SH2 domain-containing protein</fullName>
    </recommendedName>
</protein>
<dbReference type="OrthoDB" id="10044490at2759"/>
<dbReference type="Proteomes" id="UP001154078">
    <property type="component" value="Chromosome 9"/>
</dbReference>
<dbReference type="Gene3D" id="3.30.505.10">
    <property type="entry name" value="SH2 domain"/>
    <property type="match status" value="1"/>
</dbReference>
<proteinExistence type="predicted"/>